<protein>
    <submittedName>
        <fullName evidence="2">Uncharacterized protein</fullName>
    </submittedName>
</protein>
<evidence type="ECO:0000313" key="2">
    <source>
        <dbReference type="EMBL" id="SBW22668.1"/>
    </source>
</evidence>
<feature type="region of interest" description="Disordered" evidence="1">
    <location>
        <begin position="1"/>
        <end position="20"/>
    </location>
</feature>
<accession>A0A1C3NYS4</accession>
<evidence type="ECO:0000313" key="3">
    <source>
        <dbReference type="Proteomes" id="UP000199013"/>
    </source>
</evidence>
<proteinExistence type="predicted"/>
<evidence type="ECO:0000256" key="1">
    <source>
        <dbReference type="SAM" id="MobiDB-lite"/>
    </source>
</evidence>
<organism evidence="2 3">
    <name type="scientific">Candidatus Protofrankia californiensis</name>
    <dbReference type="NCBI Taxonomy" id="1839754"/>
    <lineage>
        <taxon>Bacteria</taxon>
        <taxon>Bacillati</taxon>
        <taxon>Actinomycetota</taxon>
        <taxon>Actinomycetes</taxon>
        <taxon>Frankiales</taxon>
        <taxon>Frankiaceae</taxon>
        <taxon>Protofrankia</taxon>
    </lineage>
</organism>
<dbReference type="EMBL" id="FLUV01001251">
    <property type="protein sequence ID" value="SBW22668.1"/>
    <property type="molecule type" value="Genomic_DNA"/>
</dbReference>
<dbReference type="Proteomes" id="UP000199013">
    <property type="component" value="Unassembled WGS sequence"/>
</dbReference>
<name>A0A1C3NYS4_9ACTN</name>
<reference evidence="3" key="1">
    <citation type="submission" date="2016-02" db="EMBL/GenBank/DDBJ databases">
        <authorList>
            <person name="Wibberg D."/>
        </authorList>
    </citation>
    <scope>NUCLEOTIDE SEQUENCE [LARGE SCALE GENOMIC DNA]</scope>
</reference>
<gene>
    <name evidence="2" type="ORF">FDG2_2959</name>
</gene>
<dbReference type="AlphaFoldDB" id="A0A1C3NYS4"/>
<sequence>MKEQPAVAGRARRADARRNHDAILRTAREAF</sequence>
<keyword evidence="3" id="KW-1185">Reference proteome</keyword>